<dbReference type="SUPFAM" id="SSF53067">
    <property type="entry name" value="Actin-like ATPase domain"/>
    <property type="match status" value="1"/>
</dbReference>
<keyword evidence="2" id="KW-1185">Reference proteome</keyword>
<protein>
    <submittedName>
        <fullName evidence="1">MSHA biogenesis protein MshI1</fullName>
    </submittedName>
</protein>
<evidence type="ECO:0000313" key="2">
    <source>
        <dbReference type="Proteomes" id="UP001157439"/>
    </source>
</evidence>
<comment type="caution">
    <text evidence="1">The sequence shown here is derived from an EMBL/GenBank/DDBJ whole genome shotgun (WGS) entry which is preliminary data.</text>
</comment>
<gene>
    <name evidence="1" type="primary">mshI1</name>
    <name evidence="1" type="ORF">GCM10007894_03110</name>
</gene>
<dbReference type="AlphaFoldDB" id="A0AA37TJF1"/>
<name>A0AA37TJF1_9GAMM</name>
<proteinExistence type="predicted"/>
<evidence type="ECO:0000313" key="1">
    <source>
        <dbReference type="EMBL" id="GLS82334.1"/>
    </source>
</evidence>
<dbReference type="Gene3D" id="3.30.420.380">
    <property type="match status" value="1"/>
</dbReference>
<organism evidence="1 2">
    <name type="scientific">Paraferrimonas haliotis</name>
    <dbReference type="NCBI Taxonomy" id="2013866"/>
    <lineage>
        <taxon>Bacteria</taxon>
        <taxon>Pseudomonadati</taxon>
        <taxon>Pseudomonadota</taxon>
        <taxon>Gammaproteobacteria</taxon>
        <taxon>Alteromonadales</taxon>
        <taxon>Ferrimonadaceae</taxon>
        <taxon>Paraferrimonas</taxon>
    </lineage>
</organism>
<dbReference type="RefSeq" id="WP_095497885.1">
    <property type="nucleotide sequence ID" value="NZ_BSPO01000001.1"/>
</dbReference>
<dbReference type="Proteomes" id="UP001157439">
    <property type="component" value="Unassembled WGS sequence"/>
</dbReference>
<dbReference type="InterPro" id="IPR043129">
    <property type="entry name" value="ATPase_NBD"/>
</dbReference>
<accession>A0AA37TJF1</accession>
<reference evidence="1 2" key="1">
    <citation type="journal article" date="2014" name="Int. J. Syst. Evol. Microbiol.">
        <title>Complete genome sequence of Corynebacterium casei LMG S-19264T (=DSM 44701T), isolated from a smear-ripened cheese.</title>
        <authorList>
            <consortium name="US DOE Joint Genome Institute (JGI-PGF)"/>
            <person name="Walter F."/>
            <person name="Albersmeier A."/>
            <person name="Kalinowski J."/>
            <person name="Ruckert C."/>
        </authorList>
    </citation>
    <scope>NUCLEOTIDE SEQUENCE [LARGE SCALE GENOMIC DNA]</scope>
    <source>
        <strain evidence="1 2">NBRC 112785</strain>
    </source>
</reference>
<sequence>MDKALLQKLKFWERSGPTQQAGLFLSDDHLTGYLAPTTDAPQIVEQVQVVDQDFQPAFAALRERMGKVEAALVLAPPHYEVVTVERPNVPNDELHQSLLWLIKDLVQLDVSDIHYDYFIPPETVSNKINVVVVSRSWLQRLLLDAKAQSITISHILVEEIALSNLFSGDETAKLLLSQHTGHELLLTVIKQGELYMQRRLRGFEQQLQISGETVAAETAQRLTLEIQRSMDFFEAQSRLSAVSSIELLLDDNGDVLQPLLSQNFSQPVKQVANDNVSQAMAKMALMELQREGLS</sequence>
<dbReference type="EMBL" id="BSPO01000001">
    <property type="protein sequence ID" value="GLS82334.1"/>
    <property type="molecule type" value="Genomic_DNA"/>
</dbReference>